<gene>
    <name evidence="1" type="ORF">BpHYR1_002357</name>
</gene>
<sequence>MRLKKFVSILSVIYRPENKVCKRLSGGTYERLTPSFKPFYCRGNDTKNCYDKNTKYYKSL</sequence>
<comment type="caution">
    <text evidence="1">The sequence shown here is derived from an EMBL/GenBank/DDBJ whole genome shotgun (WGS) entry which is preliminary data.</text>
</comment>
<evidence type="ECO:0000313" key="1">
    <source>
        <dbReference type="EMBL" id="RNA06422.1"/>
    </source>
</evidence>
<name>A0A3M7Q5F3_BRAPC</name>
<evidence type="ECO:0000313" key="2">
    <source>
        <dbReference type="Proteomes" id="UP000276133"/>
    </source>
</evidence>
<accession>A0A3M7Q5F3</accession>
<proteinExistence type="predicted"/>
<reference evidence="1 2" key="1">
    <citation type="journal article" date="2018" name="Sci. Rep.">
        <title>Genomic signatures of local adaptation to the degree of environmental predictability in rotifers.</title>
        <authorList>
            <person name="Franch-Gras L."/>
            <person name="Hahn C."/>
            <person name="Garcia-Roger E.M."/>
            <person name="Carmona M.J."/>
            <person name="Serra M."/>
            <person name="Gomez A."/>
        </authorList>
    </citation>
    <scope>NUCLEOTIDE SEQUENCE [LARGE SCALE GENOMIC DNA]</scope>
    <source>
        <strain evidence="1">HYR1</strain>
    </source>
</reference>
<dbReference type="EMBL" id="REGN01007395">
    <property type="protein sequence ID" value="RNA06422.1"/>
    <property type="molecule type" value="Genomic_DNA"/>
</dbReference>
<organism evidence="1 2">
    <name type="scientific">Brachionus plicatilis</name>
    <name type="common">Marine rotifer</name>
    <name type="synonym">Brachionus muelleri</name>
    <dbReference type="NCBI Taxonomy" id="10195"/>
    <lineage>
        <taxon>Eukaryota</taxon>
        <taxon>Metazoa</taxon>
        <taxon>Spiralia</taxon>
        <taxon>Gnathifera</taxon>
        <taxon>Rotifera</taxon>
        <taxon>Eurotatoria</taxon>
        <taxon>Monogononta</taxon>
        <taxon>Pseudotrocha</taxon>
        <taxon>Ploima</taxon>
        <taxon>Brachionidae</taxon>
        <taxon>Brachionus</taxon>
    </lineage>
</organism>
<keyword evidence="2" id="KW-1185">Reference proteome</keyword>
<dbReference type="Proteomes" id="UP000276133">
    <property type="component" value="Unassembled WGS sequence"/>
</dbReference>
<dbReference type="AlphaFoldDB" id="A0A3M7Q5F3"/>
<protein>
    <submittedName>
        <fullName evidence="1">Uncharacterized protein</fullName>
    </submittedName>
</protein>